<feature type="transmembrane region" description="Helical" evidence="1">
    <location>
        <begin position="176"/>
        <end position="200"/>
    </location>
</feature>
<dbReference type="EMBL" id="FOCO01000011">
    <property type="protein sequence ID" value="SEN33387.1"/>
    <property type="molecule type" value="Genomic_DNA"/>
</dbReference>
<evidence type="ECO:0000313" key="2">
    <source>
        <dbReference type="EMBL" id="SEN33387.1"/>
    </source>
</evidence>
<keyword evidence="1" id="KW-1133">Transmembrane helix</keyword>
<dbReference type="Proteomes" id="UP000183002">
    <property type="component" value="Unassembled WGS sequence"/>
</dbReference>
<organism evidence="2 3">
    <name type="scientific">Pseudorhodobacter antarcticus</name>
    <dbReference type="NCBI Taxonomy" id="1077947"/>
    <lineage>
        <taxon>Bacteria</taxon>
        <taxon>Pseudomonadati</taxon>
        <taxon>Pseudomonadota</taxon>
        <taxon>Alphaproteobacteria</taxon>
        <taxon>Rhodobacterales</taxon>
        <taxon>Paracoccaceae</taxon>
        <taxon>Pseudorhodobacter</taxon>
    </lineage>
</organism>
<evidence type="ECO:0000313" key="3">
    <source>
        <dbReference type="Proteomes" id="UP000183002"/>
    </source>
</evidence>
<dbReference type="AlphaFoldDB" id="A0A1H8FQ60"/>
<keyword evidence="3" id="KW-1185">Reference proteome</keyword>
<feature type="transmembrane region" description="Helical" evidence="1">
    <location>
        <begin position="114"/>
        <end position="132"/>
    </location>
</feature>
<feature type="transmembrane region" description="Helical" evidence="1">
    <location>
        <begin position="76"/>
        <end position="93"/>
    </location>
</feature>
<reference evidence="2 3" key="1">
    <citation type="submission" date="2016-10" db="EMBL/GenBank/DDBJ databases">
        <authorList>
            <person name="de Groot N.N."/>
        </authorList>
    </citation>
    <scope>NUCLEOTIDE SEQUENCE [LARGE SCALE GENOMIC DNA]</scope>
    <source>
        <strain evidence="2 3">CGMCC 1.10836</strain>
    </source>
</reference>
<proteinExistence type="predicted"/>
<evidence type="ECO:0000256" key="1">
    <source>
        <dbReference type="SAM" id="Phobius"/>
    </source>
</evidence>
<feature type="transmembrane region" description="Helical" evidence="1">
    <location>
        <begin position="274"/>
        <end position="293"/>
    </location>
</feature>
<keyword evidence="1" id="KW-0472">Membrane</keyword>
<keyword evidence="1" id="KW-0812">Transmembrane</keyword>
<dbReference type="STRING" id="1077947.SAMN05216227_101176"/>
<protein>
    <submittedName>
        <fullName evidence="2">Uncharacterized protein</fullName>
    </submittedName>
</protein>
<gene>
    <name evidence="2" type="ORF">SAMN05216227_101176</name>
</gene>
<name>A0A1H8FQ60_9RHOB</name>
<sequence length="318" mass="35002">MVTERRHNLGKIKAVRHNVREMMGIKARRRIVPTLNEDRAAVLSQFAGALMRAFMVMVLVATPSVLLPGVTADGQQMVALVALFLGILTFVEYNATYPGMIEFRDAPPFNRTRFLMLLSMVFFLSIMARGGADPSTLARLFEALGILIGQSLDFPYSPVRLVTLTLADTSTPAHVIAVRSAAGVAYFISLITLAIFALLLRIDNWPTKNGAFNVWTNLPTFDPTVGGDVVARLERDARFNLALGFLLPFLIPAVVKLGGMGMGSLDLYYAPTRVWVMALWAFLPASLFMRGIAMTRIARIIREKRERNAAAIPCDIAA</sequence>
<feature type="transmembrane region" description="Helical" evidence="1">
    <location>
        <begin position="49"/>
        <end position="70"/>
    </location>
</feature>
<accession>A0A1H8FQ60</accession>
<feature type="transmembrane region" description="Helical" evidence="1">
    <location>
        <begin position="241"/>
        <end position="262"/>
    </location>
</feature>